<evidence type="ECO:0000313" key="2">
    <source>
        <dbReference type="EMBL" id="AEI45241.1"/>
    </source>
</evidence>
<gene>
    <name evidence="2" type="ordered locus">KNP414_06722</name>
</gene>
<proteinExistence type="predicted"/>
<dbReference type="HOGENOM" id="CLU_045699_0_0_9"/>
<keyword evidence="2" id="KW-0808">Transferase</keyword>
<name>F8FCC2_PAEMK</name>
<reference evidence="3" key="1">
    <citation type="submission" date="2011-06" db="EMBL/GenBank/DDBJ databases">
        <title>Complete genome sequence of Paenibacillus mucilaginosus KNP414.</title>
        <authorList>
            <person name="Wang J."/>
            <person name="Hu S."/>
            <person name="Hu X."/>
            <person name="Zhang B."/>
            <person name="Dong D."/>
            <person name="Zhang S."/>
            <person name="Zhao K."/>
            <person name="Wu D."/>
        </authorList>
    </citation>
    <scope>NUCLEOTIDE SEQUENCE [LARGE SCALE GENOMIC DNA]</scope>
    <source>
        <strain evidence="3">KNP414</strain>
    </source>
</reference>
<accession>F8FCC2</accession>
<evidence type="ECO:0000313" key="3">
    <source>
        <dbReference type="Proteomes" id="UP000006620"/>
    </source>
</evidence>
<dbReference type="GO" id="GO:0016740">
    <property type="term" value="F:transferase activity"/>
    <property type="evidence" value="ECO:0007669"/>
    <property type="project" value="UniProtKB-KW"/>
</dbReference>
<feature type="domain" description="Polysaccharide pyruvyl transferase" evidence="1">
    <location>
        <begin position="40"/>
        <end position="295"/>
    </location>
</feature>
<dbReference type="AlphaFoldDB" id="F8FCC2"/>
<reference evidence="2 3" key="2">
    <citation type="journal article" date="2013" name="Genome Announc.">
        <title>Genome Sequence of Growth-Improving Paenibacillus mucilaginosus Strain KNP414.</title>
        <authorList>
            <person name="Lu J.J."/>
            <person name="Wang J.F."/>
            <person name="Hu X.F."/>
        </authorList>
    </citation>
    <scope>NUCLEOTIDE SEQUENCE [LARGE SCALE GENOMIC DNA]</scope>
    <source>
        <strain evidence="2 3">KNP414</strain>
    </source>
</reference>
<sequence length="324" mass="37307">MKSTKAIHPMDELKEKLKDILNVIPRGSNVFYLDYPVHSNGGDMLIMKGTEEFFKDYNINVRARYSVLDFKEGTDIPSDCIIVLHGGGNFGDIYPAHQRLREMVIKNYPNHRIVVMPQTIFYKSEKEYDKTAAIFNKHRDLHVYLRDTLCYELALTKFTGCNVYLSPDMAHQLWPIANPKQTQKDTLYFLRTDVEAGNGQANLEVGSPADTLDWQTLFTPFDNKVAKLFSKMYTVKRMAGNSLPVGALWYNYTDYLLKKAIELFSSYRVIKTSRLHGHILSCLMDKQNILIDNSYGKNSSYYYTWTHPIKTAQLHVNDAKSDLA</sequence>
<dbReference type="PATRIC" id="fig|1036673.3.peg.6269"/>
<organism evidence="2 3">
    <name type="scientific">Paenibacillus mucilaginosus (strain KNP414)</name>
    <dbReference type="NCBI Taxonomy" id="1036673"/>
    <lineage>
        <taxon>Bacteria</taxon>
        <taxon>Bacillati</taxon>
        <taxon>Bacillota</taxon>
        <taxon>Bacilli</taxon>
        <taxon>Bacillales</taxon>
        <taxon>Paenibacillaceae</taxon>
        <taxon>Paenibacillus</taxon>
    </lineage>
</organism>
<dbReference type="Pfam" id="PF04230">
    <property type="entry name" value="PS_pyruv_trans"/>
    <property type="match status" value="1"/>
</dbReference>
<dbReference type="RefSeq" id="WP_013920385.1">
    <property type="nucleotide sequence ID" value="NC_015690.1"/>
</dbReference>
<dbReference type="KEGG" id="pms:KNP414_06722"/>
<evidence type="ECO:0000259" key="1">
    <source>
        <dbReference type="Pfam" id="PF04230"/>
    </source>
</evidence>
<dbReference type="EMBL" id="CP002869">
    <property type="protein sequence ID" value="AEI45241.1"/>
    <property type="molecule type" value="Genomic_DNA"/>
</dbReference>
<dbReference type="Proteomes" id="UP000006620">
    <property type="component" value="Chromosome"/>
</dbReference>
<protein>
    <submittedName>
        <fullName evidence="2">Polysaccharide pyruvyl transferase YvfF</fullName>
    </submittedName>
</protein>
<dbReference type="InterPro" id="IPR007345">
    <property type="entry name" value="Polysacch_pyruvyl_Trfase"/>
</dbReference>